<dbReference type="GO" id="GO:0003824">
    <property type="term" value="F:catalytic activity"/>
    <property type="evidence" value="ECO:0007669"/>
    <property type="project" value="InterPro"/>
</dbReference>
<dbReference type="PANTHER" id="PTHR11895">
    <property type="entry name" value="TRANSAMIDASE"/>
    <property type="match status" value="1"/>
</dbReference>
<dbReference type="PROSITE" id="PS00571">
    <property type="entry name" value="AMIDASES"/>
    <property type="match status" value="1"/>
</dbReference>
<evidence type="ECO:0000259" key="2">
    <source>
        <dbReference type="Pfam" id="PF01425"/>
    </source>
</evidence>
<evidence type="ECO:0000313" key="4">
    <source>
        <dbReference type="Proteomes" id="UP000480246"/>
    </source>
</evidence>
<organism evidence="3 4">
    <name type="scientific">Gracilibacillus oryzae</name>
    <dbReference type="NCBI Taxonomy" id="1672701"/>
    <lineage>
        <taxon>Bacteria</taxon>
        <taxon>Bacillati</taxon>
        <taxon>Bacillota</taxon>
        <taxon>Bacilli</taxon>
        <taxon>Bacillales</taxon>
        <taxon>Bacillaceae</taxon>
        <taxon>Gracilibacillus</taxon>
    </lineage>
</organism>
<dbReference type="EMBL" id="WEID01000036">
    <property type="protein sequence ID" value="KAB8137751.1"/>
    <property type="molecule type" value="Genomic_DNA"/>
</dbReference>
<reference evidence="3 4" key="1">
    <citation type="submission" date="2019-10" db="EMBL/GenBank/DDBJ databases">
        <title>Gracilibacillus sp. nov. isolated from rice seeds.</title>
        <authorList>
            <person name="He S."/>
        </authorList>
    </citation>
    <scope>NUCLEOTIDE SEQUENCE [LARGE SCALE GENOMIC DNA]</scope>
    <source>
        <strain evidence="3 4">TD8</strain>
    </source>
</reference>
<comment type="caution">
    <text evidence="3">The sequence shown here is derived from an EMBL/GenBank/DDBJ whole genome shotgun (WGS) entry which is preliminary data.</text>
</comment>
<dbReference type="PANTHER" id="PTHR11895:SF7">
    <property type="entry name" value="GLUTAMYL-TRNA(GLN) AMIDOTRANSFERASE SUBUNIT A, MITOCHONDRIAL"/>
    <property type="match status" value="1"/>
</dbReference>
<gene>
    <name evidence="3" type="ORF">F9U64_08060</name>
</gene>
<evidence type="ECO:0000256" key="1">
    <source>
        <dbReference type="ARBA" id="ARBA00009199"/>
    </source>
</evidence>
<dbReference type="RefSeq" id="WP_153402486.1">
    <property type="nucleotide sequence ID" value="NZ_ML762427.1"/>
</dbReference>
<proteinExistence type="inferred from homology"/>
<evidence type="ECO:0000313" key="3">
    <source>
        <dbReference type="EMBL" id="KAB8137751.1"/>
    </source>
</evidence>
<dbReference type="InterPro" id="IPR020556">
    <property type="entry name" value="Amidase_CS"/>
</dbReference>
<sequence length="473" mass="52739">MNNKQLLELDACGQKELIDQKFISSLELVDFYIHRIEEINPQLNAVIHQMFDVAREEAKNSKVDRSPVAGLPILIKDLNAIKGQPSTSGSVLLKDFTAPENDQIVDRLKKAGLIFLGKTNTPEMGFLPTTEPALFGPTKNPWDLDRSPGGSSGGAAAAVAAGLIPFAHASDGGGSIRIPASACGLFGFKPSRGRMPYSPYVNHFSVNHALTRSVRDSAVLLDILNGSDHAQLYPAYDKQTHFLSNLNQTPHKLKIAVQYTEDNLVEYDQATRENFQRSIQLMKDLGHEVIETMPSFDYEALAHHFINIWMATGSVVIKHMGQMAGQKPTLENVEKLTYEILKYGEKLTAQEYEESRVFVQMEAQKIISFFEEYDIWMTPTLNQLPLKIGEREGKDLSGYNEMLQNMLDYNPLMPIANATGQPAMSVPVSLSNDGLPVGTHFFGKPGNDILLLQLAQQIETAQPWFHHYRKIKL</sequence>
<dbReference type="InterPro" id="IPR000120">
    <property type="entry name" value="Amidase"/>
</dbReference>
<dbReference type="Gene3D" id="3.90.1300.10">
    <property type="entry name" value="Amidase signature (AS) domain"/>
    <property type="match status" value="1"/>
</dbReference>
<dbReference type="Proteomes" id="UP000480246">
    <property type="component" value="Unassembled WGS sequence"/>
</dbReference>
<name>A0A7C8L4D9_9BACI</name>
<dbReference type="Pfam" id="PF01425">
    <property type="entry name" value="Amidase"/>
    <property type="match status" value="1"/>
</dbReference>
<dbReference type="SUPFAM" id="SSF75304">
    <property type="entry name" value="Amidase signature (AS) enzymes"/>
    <property type="match status" value="1"/>
</dbReference>
<dbReference type="AlphaFoldDB" id="A0A7C8L4D9"/>
<feature type="domain" description="Amidase" evidence="2">
    <location>
        <begin position="27"/>
        <end position="452"/>
    </location>
</feature>
<protein>
    <submittedName>
        <fullName evidence="3">Amidase</fullName>
    </submittedName>
</protein>
<comment type="similarity">
    <text evidence="1">Belongs to the amidase family.</text>
</comment>
<dbReference type="InterPro" id="IPR023631">
    <property type="entry name" value="Amidase_dom"/>
</dbReference>
<dbReference type="OrthoDB" id="9811471at2"/>
<keyword evidence="4" id="KW-1185">Reference proteome</keyword>
<dbReference type="InterPro" id="IPR036928">
    <property type="entry name" value="AS_sf"/>
</dbReference>
<accession>A0A7C8L4D9</accession>